<evidence type="ECO:0000259" key="3">
    <source>
        <dbReference type="Pfam" id="PF10348"/>
    </source>
</evidence>
<feature type="transmembrane region" description="Helical" evidence="2">
    <location>
        <begin position="99"/>
        <end position="120"/>
    </location>
</feature>
<dbReference type="InterPro" id="IPR018827">
    <property type="entry name" value="YTP1_C"/>
</dbReference>
<feature type="domain" description="DUF2427" evidence="3">
    <location>
        <begin position="30"/>
        <end position="117"/>
    </location>
</feature>
<reference evidence="5" key="1">
    <citation type="submission" date="2023-08" db="EMBL/GenBank/DDBJ databases">
        <title>Black Yeasts Isolated from many extreme environments.</title>
        <authorList>
            <person name="Coleine C."/>
            <person name="Stajich J.E."/>
            <person name="Selbmann L."/>
        </authorList>
    </citation>
    <scope>NUCLEOTIDE SEQUENCE</scope>
    <source>
        <strain evidence="5">CCFEE 5401</strain>
    </source>
</reference>
<dbReference type="Pfam" id="PF10348">
    <property type="entry name" value="DUF2427"/>
    <property type="match status" value="1"/>
</dbReference>
<feature type="compositionally biased region" description="Polar residues" evidence="1">
    <location>
        <begin position="132"/>
        <end position="141"/>
    </location>
</feature>
<dbReference type="Pfam" id="PF10355">
    <property type="entry name" value="Ytp1"/>
    <property type="match status" value="1"/>
</dbReference>
<feature type="domain" description="Protein YTP1-like C-terminal" evidence="4">
    <location>
        <begin position="243"/>
        <end position="545"/>
    </location>
</feature>
<dbReference type="EMBL" id="JAVRRL010000133">
    <property type="protein sequence ID" value="KAK5107218.1"/>
    <property type="molecule type" value="Genomic_DNA"/>
</dbReference>
<keyword evidence="2" id="KW-1133">Transmembrane helix</keyword>
<comment type="caution">
    <text evidence="5">The sequence shown here is derived from an EMBL/GenBank/DDBJ whole genome shotgun (WGS) entry which is preliminary data.</text>
</comment>
<feature type="transmembrane region" description="Helical" evidence="2">
    <location>
        <begin position="355"/>
        <end position="374"/>
    </location>
</feature>
<accession>A0AAN7TJN4</accession>
<evidence type="ECO:0000256" key="1">
    <source>
        <dbReference type="SAM" id="MobiDB-lite"/>
    </source>
</evidence>
<feature type="transmembrane region" description="Helical" evidence="2">
    <location>
        <begin position="68"/>
        <end position="87"/>
    </location>
</feature>
<dbReference type="InterPro" id="IPR018825">
    <property type="entry name" value="DUF2427"/>
</dbReference>
<feature type="transmembrane region" description="Helical" evidence="2">
    <location>
        <begin position="277"/>
        <end position="298"/>
    </location>
</feature>
<feature type="transmembrane region" description="Helical" evidence="2">
    <location>
        <begin position="238"/>
        <end position="257"/>
    </location>
</feature>
<name>A0AAN7TJN4_9PEZI</name>
<feature type="compositionally biased region" description="Basic and acidic residues" evidence="1">
    <location>
        <begin position="163"/>
        <end position="187"/>
    </location>
</feature>
<evidence type="ECO:0008006" key="7">
    <source>
        <dbReference type="Google" id="ProtNLM"/>
    </source>
</evidence>
<dbReference type="Gene3D" id="1.20.120.1770">
    <property type="match status" value="1"/>
</dbReference>
<feature type="transmembrane region" description="Helical" evidence="2">
    <location>
        <begin position="33"/>
        <end position="56"/>
    </location>
</feature>
<feature type="transmembrane region" description="Helical" evidence="2">
    <location>
        <begin position="452"/>
        <end position="474"/>
    </location>
</feature>
<protein>
    <recommendedName>
        <fullName evidence="7">Integral membrane protein</fullName>
    </recommendedName>
</protein>
<dbReference type="AlphaFoldDB" id="A0AAN7TJN4"/>
<dbReference type="Proteomes" id="UP001310890">
    <property type="component" value="Unassembled WGS sequence"/>
</dbReference>
<feature type="transmembrane region" description="Helical" evidence="2">
    <location>
        <begin position="518"/>
        <end position="544"/>
    </location>
</feature>
<feature type="transmembrane region" description="Helical" evidence="2">
    <location>
        <begin position="319"/>
        <end position="335"/>
    </location>
</feature>
<dbReference type="PANTHER" id="PTHR31685:SF3">
    <property type="entry name" value="INTEGRAL MEMBRANE PROTEIN (AFU_ORTHOLOGUE AFUA_6G12730)"/>
    <property type="match status" value="1"/>
</dbReference>
<feature type="region of interest" description="Disordered" evidence="1">
    <location>
        <begin position="125"/>
        <end position="200"/>
    </location>
</feature>
<dbReference type="PANTHER" id="PTHR31685">
    <property type="entry name" value="INTEGRAL MEMBRANE PROTEIN (AFU_ORTHOLOGUE AFUA_6G12730)-RELATED"/>
    <property type="match status" value="1"/>
</dbReference>
<organism evidence="5 6">
    <name type="scientific">Meristemomyces frigidus</name>
    <dbReference type="NCBI Taxonomy" id="1508187"/>
    <lineage>
        <taxon>Eukaryota</taxon>
        <taxon>Fungi</taxon>
        <taxon>Dikarya</taxon>
        <taxon>Ascomycota</taxon>
        <taxon>Pezizomycotina</taxon>
        <taxon>Dothideomycetes</taxon>
        <taxon>Dothideomycetidae</taxon>
        <taxon>Mycosphaerellales</taxon>
        <taxon>Teratosphaeriaceae</taxon>
        <taxon>Meristemomyces</taxon>
    </lineage>
</organism>
<evidence type="ECO:0000313" key="5">
    <source>
        <dbReference type="EMBL" id="KAK5107218.1"/>
    </source>
</evidence>
<keyword evidence="2" id="KW-0812">Transmembrane</keyword>
<proteinExistence type="predicted"/>
<evidence type="ECO:0000313" key="6">
    <source>
        <dbReference type="Proteomes" id="UP001310890"/>
    </source>
</evidence>
<evidence type="ECO:0000256" key="2">
    <source>
        <dbReference type="SAM" id="Phobius"/>
    </source>
</evidence>
<feature type="transmembrane region" description="Helical" evidence="2">
    <location>
        <begin position="420"/>
        <end position="440"/>
    </location>
</feature>
<sequence>MAMLGVVDADDPRFTSWSDGYDSYFRDGGCTGWMTAHIVLMVSAWIVTMPLALVLSLARSRFHLPAQIAFHVLNGLGVFAGFVYKHATPGLYKGESHSALGWATTAATVAWTLLSAYVAYSDRKSKHRGDHTSTARYSTLGQYEGRTRTQPARWSGDSGMGSSRHESSESVNQKADEPASSDDGKEEHDEDEDNEEYSRRGILGSYRTDRGFSGHMHRLPMPRLSTLARGIQVVLEKLLLLLGFAALCTGFVVYGGLARSWEVLSIAAHFVKGGIFFWYGLLTLGRWMGAFCEFGWAWNIRPKQPLVASWKTRVPSAEFVESFVIFLYGASNVFLEHLNNAGGIWSTQDFEHVSITFLFFGGGLLGMLIDSTWIREMLSTSVVMQKNRDLRPTDASRFDSTTAPADVADQLWQEPNTYRLPLNPMPGLVIMILGIVMSAHKQKTSAATMLHSQWGILFFTFAIARAGTYLLLYLKPPTSHYPARPPTELVAAFCLASGGLLFMVSAHDTVWAVESNGLDAMIVFTVTMGFTGIILAWQLFCFAVKGWAVRYETRAAGDSPPRRLLA</sequence>
<keyword evidence="2" id="KW-0472">Membrane</keyword>
<gene>
    <name evidence="5" type="ORF">LTR62_001626</name>
</gene>
<evidence type="ECO:0000259" key="4">
    <source>
        <dbReference type="Pfam" id="PF10355"/>
    </source>
</evidence>
<feature type="transmembrane region" description="Helical" evidence="2">
    <location>
        <begin position="486"/>
        <end position="506"/>
    </location>
</feature>